<gene>
    <name evidence="1" type="ORF">SAMN04489810_1563</name>
</gene>
<sequence>MRIIAIADSDSYVKWSAALLGTLPDSVAVELLILETSLVVSAAQQRSATAGSGLDAASVRRTRLSELTAHITAAEPDAVLLAARGPVVRVVARLVAALTPRPLLVTGLPGISIPETTAALVHRTQCDLFVLHSTREIRAFTDLADRRGMSQRFALAHLPFAQHRTRSGRGGDLVFAAQAIVPRLRDERLTIARMLVRAARAEPERRVVVKLRAVKGEHQTHRERDADSYPELLRTLGPLPPNLVISTDSMARALSTAEGLVTVSSTAAIEAIAFGVPSIALDTFGVSDDLINPVFRGSGLLAGEEAVISRDFRMPRPQWLADNYFHDPSLDDWVPQLTALVDERRRGTLPPKPPRVRRGGSVRDTWESGIILRRGDRTMPEMLAVAAVLPARVAVRVVNRVRNGKRRRPSRGSAVS</sequence>
<dbReference type="Proteomes" id="UP000199009">
    <property type="component" value="Chromosome I"/>
</dbReference>
<proteinExistence type="predicted"/>
<reference evidence="1 2" key="1">
    <citation type="submission" date="2016-10" db="EMBL/GenBank/DDBJ databases">
        <authorList>
            <person name="de Groot N.N."/>
        </authorList>
    </citation>
    <scope>NUCLEOTIDE SEQUENCE [LARGE SCALE GENOMIC DNA]</scope>
    <source>
        <strain evidence="1 2">DSM 23142</strain>
    </source>
</reference>
<protein>
    <submittedName>
        <fullName evidence="1">Uncharacterized protein</fullName>
    </submittedName>
</protein>
<organism evidence="1 2">
    <name type="scientific">Microbacterium pygmaeum</name>
    <dbReference type="NCBI Taxonomy" id="370764"/>
    <lineage>
        <taxon>Bacteria</taxon>
        <taxon>Bacillati</taxon>
        <taxon>Actinomycetota</taxon>
        <taxon>Actinomycetes</taxon>
        <taxon>Micrococcales</taxon>
        <taxon>Microbacteriaceae</taxon>
        <taxon>Microbacterium</taxon>
    </lineage>
</organism>
<dbReference type="Pfam" id="PF20471">
    <property type="entry name" value="DUF6716"/>
    <property type="match status" value="1"/>
</dbReference>
<keyword evidence="2" id="KW-1185">Reference proteome</keyword>
<dbReference type="EMBL" id="LT629692">
    <property type="protein sequence ID" value="SDG88603.1"/>
    <property type="molecule type" value="Genomic_DNA"/>
</dbReference>
<accession>A0A1G7XX09</accession>
<name>A0A1G7XX09_9MICO</name>
<dbReference type="AlphaFoldDB" id="A0A1G7XX09"/>
<dbReference type="STRING" id="370764.SAMN04489810_1563"/>
<evidence type="ECO:0000313" key="2">
    <source>
        <dbReference type="Proteomes" id="UP000199009"/>
    </source>
</evidence>
<dbReference type="InterPro" id="IPR046561">
    <property type="entry name" value="DUF6716"/>
</dbReference>
<dbReference type="SUPFAM" id="SSF53756">
    <property type="entry name" value="UDP-Glycosyltransferase/glycogen phosphorylase"/>
    <property type="match status" value="1"/>
</dbReference>
<evidence type="ECO:0000313" key="1">
    <source>
        <dbReference type="EMBL" id="SDG88603.1"/>
    </source>
</evidence>